<accession>A0A3N5C0U8</accession>
<dbReference type="Pfam" id="PF20202">
    <property type="entry name" value="DUF6564"/>
    <property type="match status" value="1"/>
</dbReference>
<gene>
    <name evidence="2" type="ORF">EDC42_1080</name>
</gene>
<sequence>MKISIITVAGVSSRFNKDISEEEKMLKCIYYEENPKDTLIYKMINKLSYCDKIVVVGGYKYSDLTEYVNKEIPIELQEKIMLVENDRYADLSSGYSLYLGIKESLNNFDGIEELLFVEGDLDIDSESLTKVIDSDKNVLTFNREPIFSNKSVVLYQNENDEYHYLFNSNHGMLILNEPFKAIFNSGQTWKFRDIELLKIANDYFYENCIDDTNLGIIQKYFDSVENKDTIEIIGLEHWVNCNTRADYQYIKEYWGK</sequence>
<evidence type="ECO:0000259" key="1">
    <source>
        <dbReference type="Pfam" id="PF20202"/>
    </source>
</evidence>
<organism evidence="2 3">
    <name type="scientific">Methanobrevibacter gottschalkii DSM 11977</name>
    <dbReference type="NCBI Taxonomy" id="1122229"/>
    <lineage>
        <taxon>Archaea</taxon>
        <taxon>Methanobacteriati</taxon>
        <taxon>Methanobacteriota</taxon>
        <taxon>Methanomada group</taxon>
        <taxon>Methanobacteria</taxon>
        <taxon>Methanobacteriales</taxon>
        <taxon>Methanobacteriaceae</taxon>
        <taxon>Methanobrevibacter</taxon>
    </lineage>
</organism>
<dbReference type="Proteomes" id="UP000271783">
    <property type="component" value="Unassembled WGS sequence"/>
</dbReference>
<dbReference type="InterPro" id="IPR046694">
    <property type="entry name" value="DUF6564"/>
</dbReference>
<keyword evidence="3" id="KW-1185">Reference proteome</keyword>
<feature type="domain" description="DUF6564" evidence="1">
    <location>
        <begin position="23"/>
        <end position="254"/>
    </location>
</feature>
<dbReference type="EMBL" id="RKRG01000002">
    <property type="protein sequence ID" value="RPF51745.1"/>
    <property type="molecule type" value="Genomic_DNA"/>
</dbReference>
<dbReference type="Gene3D" id="3.90.550.10">
    <property type="entry name" value="Spore Coat Polysaccharide Biosynthesis Protein SpsA, Chain A"/>
    <property type="match status" value="1"/>
</dbReference>
<name>A0A3N5C0U8_9EURY</name>
<comment type="caution">
    <text evidence="2">The sequence shown here is derived from an EMBL/GenBank/DDBJ whole genome shotgun (WGS) entry which is preliminary data.</text>
</comment>
<evidence type="ECO:0000313" key="2">
    <source>
        <dbReference type="EMBL" id="RPF51745.1"/>
    </source>
</evidence>
<protein>
    <recommendedName>
        <fullName evidence="1">DUF6564 domain-containing protein</fullName>
    </recommendedName>
</protein>
<reference evidence="2 3" key="1">
    <citation type="submission" date="2018-11" db="EMBL/GenBank/DDBJ databases">
        <title>Genomic Encyclopedia of Type Strains, Phase IV (KMG-IV): sequencing the most valuable type-strain genomes for metagenomic binning, comparative biology and taxonomic classification.</title>
        <authorList>
            <person name="Goeker M."/>
        </authorList>
    </citation>
    <scope>NUCLEOTIDE SEQUENCE [LARGE SCALE GENOMIC DNA]</scope>
    <source>
        <strain evidence="2 3">DSM 11977</strain>
    </source>
</reference>
<dbReference type="InterPro" id="IPR029044">
    <property type="entry name" value="Nucleotide-diphossugar_trans"/>
</dbReference>
<dbReference type="SUPFAM" id="SSF53448">
    <property type="entry name" value="Nucleotide-diphospho-sugar transferases"/>
    <property type="match status" value="1"/>
</dbReference>
<dbReference type="RefSeq" id="WP_069574495.1">
    <property type="nucleotide sequence ID" value="NZ_RKRG01000002.1"/>
</dbReference>
<evidence type="ECO:0000313" key="3">
    <source>
        <dbReference type="Proteomes" id="UP000271783"/>
    </source>
</evidence>
<proteinExistence type="predicted"/>
<dbReference type="AlphaFoldDB" id="A0A3N5C0U8"/>